<dbReference type="InterPro" id="IPR026234">
    <property type="entry name" value="MRGPCRFAMILY"/>
</dbReference>
<dbReference type="PROSITE" id="PS50262">
    <property type="entry name" value="G_PROTEIN_RECEP_F1_2"/>
    <property type="match status" value="1"/>
</dbReference>
<feature type="transmembrane region" description="Helical" evidence="11">
    <location>
        <begin position="193"/>
        <end position="215"/>
    </location>
</feature>
<evidence type="ECO:0000256" key="1">
    <source>
        <dbReference type="ARBA" id="ARBA00004651"/>
    </source>
</evidence>
<keyword evidence="8" id="KW-0325">Glycoprotein</keyword>
<dbReference type="PRINTS" id="PR00237">
    <property type="entry name" value="GPCRRHODOPSN"/>
</dbReference>
<evidence type="ECO:0000256" key="2">
    <source>
        <dbReference type="ARBA" id="ARBA00022475"/>
    </source>
</evidence>
<feature type="transmembrane region" description="Helical" evidence="11">
    <location>
        <begin position="267"/>
        <end position="289"/>
    </location>
</feature>
<feature type="transmembrane region" description="Helical" evidence="11">
    <location>
        <begin position="108"/>
        <end position="131"/>
    </location>
</feature>
<sequence length="334" mass="38572">MEQSRTTLPTLESMVNTRSQVNASSLNSTSLEVILNHVSLFISLLGIVDNGLVIYFLLFHFKKTSFIVYILYLSIADLTFLVCTSIFIIKDIVYFNSGRELFRSQLFLFIFCILILFGYDTGLYLLTAISVERCLSVLYPIWYQSQRPKHQSAAVCVLLWALSIFVTWLEGFFCLQGTHPSFPTRPCTMVEVFLLILNFLVFAPLMVFASLTLFIKVFRNLKHHQPAKLYIIIITTVILFLVFAIPLRVLLMVYNFPDENDSFLLMLYLYLNLLSCINSTINPVVYFMVGQVRGKRTRKSLKDTLQMVFEDKPCSEVREKPGHYKIGALHWQQN</sequence>
<keyword evidence="6 11" id="KW-0472">Membrane</keyword>
<dbReference type="RefSeq" id="XP_020842209.1">
    <property type="nucleotide sequence ID" value="XM_020986550.1"/>
</dbReference>
<evidence type="ECO:0000256" key="5">
    <source>
        <dbReference type="ARBA" id="ARBA00023040"/>
    </source>
</evidence>
<feature type="domain" description="G-protein coupled receptors family 1 profile" evidence="12">
    <location>
        <begin position="49"/>
        <end position="286"/>
    </location>
</feature>
<keyword evidence="2" id="KW-1003">Cell membrane</keyword>
<reference evidence="14" key="1">
    <citation type="submission" date="2025-08" db="UniProtKB">
        <authorList>
            <consortium name="RefSeq"/>
        </authorList>
    </citation>
    <scope>IDENTIFICATION</scope>
    <source>
        <tissue evidence="14">Spleen</tissue>
    </source>
</reference>
<dbReference type="PANTHER" id="PTHR11334">
    <property type="entry name" value="MAS-RELATED G-PROTEIN COUPLED RECEPTOR"/>
    <property type="match status" value="1"/>
</dbReference>
<dbReference type="KEGG" id="pcw:110208514"/>
<dbReference type="PANTHER" id="PTHR11334:SF60">
    <property type="entry name" value="MAS-RELATED G-PROTEIN COUPLED RECEPTOR MEMBER H"/>
    <property type="match status" value="1"/>
</dbReference>
<comment type="similarity">
    <text evidence="10">Belongs to the G-protein coupled receptor 1 family.</text>
</comment>
<keyword evidence="3 10" id="KW-0812">Transmembrane</keyword>
<keyword evidence="5 10" id="KW-0297">G-protein coupled receptor</keyword>
<dbReference type="Gene3D" id="1.20.1070.10">
    <property type="entry name" value="Rhodopsin 7-helix transmembrane proteins"/>
    <property type="match status" value="1"/>
</dbReference>
<organism evidence="13 14">
    <name type="scientific">Phascolarctos cinereus</name>
    <name type="common">Koala</name>
    <dbReference type="NCBI Taxonomy" id="38626"/>
    <lineage>
        <taxon>Eukaryota</taxon>
        <taxon>Metazoa</taxon>
        <taxon>Chordata</taxon>
        <taxon>Craniata</taxon>
        <taxon>Vertebrata</taxon>
        <taxon>Euteleostomi</taxon>
        <taxon>Mammalia</taxon>
        <taxon>Metatheria</taxon>
        <taxon>Diprotodontia</taxon>
        <taxon>Phascolarctidae</taxon>
        <taxon>Phascolarctos</taxon>
    </lineage>
</organism>
<keyword evidence="9 10" id="KW-0807">Transducer</keyword>
<feature type="transmembrane region" description="Helical" evidence="11">
    <location>
        <begin position="152"/>
        <end position="173"/>
    </location>
</feature>
<dbReference type="InterPro" id="IPR000276">
    <property type="entry name" value="GPCR_Rhodpsn"/>
</dbReference>
<accession>A0A6P5KB26</accession>
<dbReference type="Proteomes" id="UP000515140">
    <property type="component" value="Unplaced"/>
</dbReference>
<protein>
    <submittedName>
        <fullName evidence="14">Mas-related G-protein coupled receptor member H-like</fullName>
    </submittedName>
</protein>
<evidence type="ECO:0000256" key="7">
    <source>
        <dbReference type="ARBA" id="ARBA00023170"/>
    </source>
</evidence>
<dbReference type="FunFam" id="1.20.1070.10:FF:000134">
    <property type="entry name" value="proto-oncogene Mas"/>
    <property type="match status" value="1"/>
</dbReference>
<evidence type="ECO:0000256" key="9">
    <source>
        <dbReference type="ARBA" id="ARBA00023224"/>
    </source>
</evidence>
<proteinExistence type="inferred from homology"/>
<keyword evidence="7 10" id="KW-0675">Receptor</keyword>
<evidence type="ECO:0000256" key="11">
    <source>
        <dbReference type="SAM" id="Phobius"/>
    </source>
</evidence>
<dbReference type="AlphaFoldDB" id="A0A6P5KB26"/>
<name>A0A6P5KB26_PHACI</name>
<keyword evidence="4 11" id="KW-1133">Transmembrane helix</keyword>
<evidence type="ECO:0000256" key="6">
    <source>
        <dbReference type="ARBA" id="ARBA00023136"/>
    </source>
</evidence>
<feature type="transmembrane region" description="Helical" evidence="11">
    <location>
        <begin position="66"/>
        <end position="88"/>
    </location>
</feature>
<evidence type="ECO:0000313" key="14">
    <source>
        <dbReference type="RefSeq" id="XP_020842209.1"/>
    </source>
</evidence>
<keyword evidence="13" id="KW-1185">Reference proteome</keyword>
<evidence type="ECO:0000256" key="10">
    <source>
        <dbReference type="RuleBase" id="RU000688"/>
    </source>
</evidence>
<evidence type="ECO:0000259" key="12">
    <source>
        <dbReference type="PROSITE" id="PS50262"/>
    </source>
</evidence>
<dbReference type="PROSITE" id="PS00237">
    <property type="entry name" value="G_PROTEIN_RECEP_F1_1"/>
    <property type="match status" value="1"/>
</dbReference>
<evidence type="ECO:0000313" key="13">
    <source>
        <dbReference type="Proteomes" id="UP000515140"/>
    </source>
</evidence>
<feature type="transmembrane region" description="Helical" evidence="11">
    <location>
        <begin position="34"/>
        <end position="59"/>
    </location>
</feature>
<dbReference type="PRINTS" id="PR02108">
    <property type="entry name" value="MRGPCRFAMILY"/>
</dbReference>
<evidence type="ECO:0000256" key="4">
    <source>
        <dbReference type="ARBA" id="ARBA00022989"/>
    </source>
</evidence>
<comment type="subcellular location">
    <subcellularLocation>
        <location evidence="1">Cell membrane</location>
        <topology evidence="1">Multi-pass membrane protein</topology>
    </subcellularLocation>
</comment>
<dbReference type="GeneID" id="110208514"/>
<dbReference type="SUPFAM" id="SSF81321">
    <property type="entry name" value="Family A G protein-coupled receptor-like"/>
    <property type="match status" value="1"/>
</dbReference>
<gene>
    <name evidence="14" type="primary">LOC110208514</name>
</gene>
<dbReference type="InParanoid" id="A0A6P5KB26"/>
<dbReference type="InterPro" id="IPR017452">
    <property type="entry name" value="GPCR_Rhodpsn_7TM"/>
</dbReference>
<dbReference type="Pfam" id="PF00001">
    <property type="entry name" value="7tm_1"/>
    <property type="match status" value="1"/>
</dbReference>
<feature type="transmembrane region" description="Helical" evidence="11">
    <location>
        <begin position="227"/>
        <end position="247"/>
    </location>
</feature>
<evidence type="ECO:0000256" key="8">
    <source>
        <dbReference type="ARBA" id="ARBA00023180"/>
    </source>
</evidence>
<dbReference type="GO" id="GO:0001595">
    <property type="term" value="F:angiotensin receptor activity"/>
    <property type="evidence" value="ECO:0007669"/>
    <property type="project" value="TreeGrafter"/>
</dbReference>
<evidence type="ECO:0000256" key="3">
    <source>
        <dbReference type="ARBA" id="ARBA00022692"/>
    </source>
</evidence>
<dbReference type="GO" id="GO:0005886">
    <property type="term" value="C:plasma membrane"/>
    <property type="evidence" value="ECO:0007669"/>
    <property type="project" value="UniProtKB-SubCell"/>
</dbReference>